<dbReference type="AlphaFoldDB" id="A0A177TIY3"/>
<reference evidence="2" key="1">
    <citation type="submission" date="2016-04" db="EMBL/GenBank/DDBJ databases">
        <authorList>
            <person name="Nguyen H.D."/>
            <person name="Samba Siva P."/>
            <person name="Cullis J."/>
            <person name="Levesque C.A."/>
            <person name="Hambleton S."/>
        </authorList>
    </citation>
    <scope>NUCLEOTIDE SEQUENCE</scope>
    <source>
        <strain evidence="2">DAOMC 236416</strain>
    </source>
</reference>
<keyword evidence="3" id="KW-1185">Reference proteome</keyword>
<reference evidence="2" key="2">
    <citation type="journal article" date="2019" name="IMA Fungus">
        <title>Genome sequencing and comparison of five Tilletia species to identify candidate genes for the detection of regulated species infecting wheat.</title>
        <authorList>
            <person name="Nguyen H.D.T."/>
            <person name="Sultana T."/>
            <person name="Kesanakurti P."/>
            <person name="Hambleton S."/>
        </authorList>
    </citation>
    <scope>NUCLEOTIDE SEQUENCE</scope>
    <source>
        <strain evidence="2">DAOMC 236416</strain>
    </source>
</reference>
<proteinExistence type="predicted"/>
<dbReference type="EMBL" id="LWDF02000391">
    <property type="protein sequence ID" value="KAE8249391.1"/>
    <property type="molecule type" value="Genomic_DNA"/>
</dbReference>
<evidence type="ECO:0000313" key="3">
    <source>
        <dbReference type="Proteomes" id="UP000077521"/>
    </source>
</evidence>
<sequence>MSNTSIPLYNLGGLSASELDKLLSEIRSTDYIAEVSSGEVEPEQSGLWDQVLPIPAELLQSSTDIAQIKEVEGSAGDQEKLAEHALSVLESDERTKGKYANGGLVVVDKRTKSGDGSLLVLQILSKGSDKKVVDSMRCAPRSLIEVCSNLAVANMGLADYKNMCGNAEVFDAGQ</sequence>
<evidence type="ECO:0000313" key="2">
    <source>
        <dbReference type="EMBL" id="KAE8249391.1"/>
    </source>
</evidence>
<dbReference type="Proteomes" id="UP000077521">
    <property type="component" value="Unassembled WGS sequence"/>
</dbReference>
<name>A0A177TIY3_9BASI</name>
<dbReference type="Pfam" id="PF21962">
    <property type="entry name" value="DUF6924"/>
    <property type="match status" value="1"/>
</dbReference>
<gene>
    <name evidence="2" type="ORF">A4X13_0g5231</name>
</gene>
<accession>A0A177TIY3</accession>
<organism evidence="2 3">
    <name type="scientific">Tilletia indica</name>
    <dbReference type="NCBI Taxonomy" id="43049"/>
    <lineage>
        <taxon>Eukaryota</taxon>
        <taxon>Fungi</taxon>
        <taxon>Dikarya</taxon>
        <taxon>Basidiomycota</taxon>
        <taxon>Ustilaginomycotina</taxon>
        <taxon>Exobasidiomycetes</taxon>
        <taxon>Tilletiales</taxon>
        <taxon>Tilletiaceae</taxon>
        <taxon>Tilletia</taxon>
    </lineage>
</organism>
<evidence type="ECO:0000259" key="1">
    <source>
        <dbReference type="Pfam" id="PF21962"/>
    </source>
</evidence>
<protein>
    <recommendedName>
        <fullName evidence="1">DUF6924 domain-containing protein</fullName>
    </recommendedName>
</protein>
<dbReference type="InterPro" id="IPR053832">
    <property type="entry name" value="DUF6924"/>
</dbReference>
<comment type="caution">
    <text evidence="2">The sequence shown here is derived from an EMBL/GenBank/DDBJ whole genome shotgun (WGS) entry which is preliminary data.</text>
</comment>
<feature type="domain" description="DUF6924" evidence="1">
    <location>
        <begin position="100"/>
        <end position="170"/>
    </location>
</feature>
<dbReference type="OrthoDB" id="3335062at2759"/>